<dbReference type="HOGENOM" id="CLU_032306_1_0_0"/>
<dbReference type="EMBL" id="CP000804">
    <property type="protein sequence ID" value="ABU56942.1"/>
    <property type="molecule type" value="Genomic_DNA"/>
</dbReference>
<protein>
    <submittedName>
        <fullName evidence="2">PHP domain protein</fullName>
    </submittedName>
</protein>
<dbReference type="PANTHER" id="PTHR42924">
    <property type="entry name" value="EXONUCLEASE"/>
    <property type="match status" value="1"/>
</dbReference>
<dbReference type="eggNOG" id="COG0613">
    <property type="taxonomic scope" value="Bacteria"/>
</dbReference>
<dbReference type="SMART" id="SM00481">
    <property type="entry name" value="POLIIIAc"/>
    <property type="match status" value="1"/>
</dbReference>
<dbReference type="InterPro" id="IPR052018">
    <property type="entry name" value="PHP_domain"/>
</dbReference>
<proteinExistence type="predicted"/>
<evidence type="ECO:0000313" key="2">
    <source>
        <dbReference type="EMBL" id="ABU56942.1"/>
    </source>
</evidence>
<evidence type="ECO:0000313" key="3">
    <source>
        <dbReference type="Proteomes" id="UP000000263"/>
    </source>
</evidence>
<accession>A7NHJ5</accession>
<keyword evidence="3" id="KW-1185">Reference proteome</keyword>
<feature type="domain" description="Polymerase/histidinol phosphatase N-terminal" evidence="1">
    <location>
        <begin position="155"/>
        <end position="219"/>
    </location>
</feature>
<dbReference type="InterPro" id="IPR003141">
    <property type="entry name" value="Pol/His_phosphatase_N"/>
</dbReference>
<evidence type="ECO:0000259" key="1">
    <source>
        <dbReference type="SMART" id="SM00481"/>
    </source>
</evidence>
<dbReference type="GO" id="GO:0004534">
    <property type="term" value="F:5'-3' RNA exonuclease activity"/>
    <property type="evidence" value="ECO:0007669"/>
    <property type="project" value="TreeGrafter"/>
</dbReference>
<gene>
    <name evidence="2" type="ordered locus">Rcas_0825</name>
</gene>
<dbReference type="Gene3D" id="3.20.20.140">
    <property type="entry name" value="Metal-dependent hydrolases"/>
    <property type="match status" value="1"/>
</dbReference>
<dbReference type="PANTHER" id="PTHR42924:SF3">
    <property type="entry name" value="POLYMERASE_HISTIDINOL PHOSPHATASE N-TERMINAL DOMAIN-CONTAINING PROTEIN"/>
    <property type="match status" value="1"/>
</dbReference>
<dbReference type="AlphaFoldDB" id="A7NHJ5"/>
<name>A7NHJ5_ROSCS</name>
<sequence length="460" mass="50485">MLVTPDCKIERGMLNIFDGVLTERDWKRHLSHTFEVPDGATRLFIRLRFDPPVVDGIANMLCLSLFDPNGFRGAGHRGGAQHDVVIDGADATPGYLPGPLPAGVWDAVIDTHMVVPGTPCRYTLEIQTTDEPVAEPLPSPAPPSVKTPGRGWYRGDLHAHTIHSDGEWDILALLEAARARRLDFVTLTDHNTISQLRHIDALTTNDLLVMGGMELTTFWGHALSLGTRRWIDWRIRPSERSMPQIAADIEKEGGLFVIAHPLAPGDPYCTGCDWRYVEMMPGTARAVEVWNGLWHGDSNNEAALALWYEWLNWGLHLTATAGTDAHGQAPPEVRPGFNVVYAAHRNESAILRAIAHGRLYLSSGPVLELTGMSGETHTMIGGTLPRGAATIHARWCDVPANARLRLIANGAQLSEDIATPEGERTWNLEEGAAQWCVAEIRAADGEMLAVTNPIYFAPEE</sequence>
<dbReference type="GO" id="GO:0035312">
    <property type="term" value="F:5'-3' DNA exonuclease activity"/>
    <property type="evidence" value="ECO:0007669"/>
    <property type="project" value="TreeGrafter"/>
</dbReference>
<organism evidence="2 3">
    <name type="scientific">Roseiflexus castenholzii (strain DSM 13941 / HLO8)</name>
    <dbReference type="NCBI Taxonomy" id="383372"/>
    <lineage>
        <taxon>Bacteria</taxon>
        <taxon>Bacillati</taxon>
        <taxon>Chloroflexota</taxon>
        <taxon>Chloroflexia</taxon>
        <taxon>Chloroflexales</taxon>
        <taxon>Roseiflexineae</taxon>
        <taxon>Roseiflexaceae</taxon>
        <taxon>Roseiflexus</taxon>
    </lineage>
</organism>
<dbReference type="Proteomes" id="UP000000263">
    <property type="component" value="Chromosome"/>
</dbReference>
<dbReference type="SUPFAM" id="SSF89550">
    <property type="entry name" value="PHP domain-like"/>
    <property type="match status" value="1"/>
</dbReference>
<reference evidence="2 3" key="1">
    <citation type="submission" date="2007-08" db="EMBL/GenBank/DDBJ databases">
        <title>Complete sequence of Roseiflexus castenholzii DSM 13941.</title>
        <authorList>
            <consortium name="US DOE Joint Genome Institute"/>
            <person name="Copeland A."/>
            <person name="Lucas S."/>
            <person name="Lapidus A."/>
            <person name="Barry K."/>
            <person name="Glavina del Rio T."/>
            <person name="Dalin E."/>
            <person name="Tice H."/>
            <person name="Pitluck S."/>
            <person name="Thompson L.S."/>
            <person name="Brettin T."/>
            <person name="Bruce D."/>
            <person name="Detter J.C."/>
            <person name="Han C."/>
            <person name="Tapia R."/>
            <person name="Schmutz J."/>
            <person name="Larimer F."/>
            <person name="Land M."/>
            <person name="Hauser L."/>
            <person name="Kyrpides N."/>
            <person name="Mikhailova N."/>
            <person name="Bryant D.A."/>
            <person name="Hanada S."/>
            <person name="Tsukatani Y."/>
            <person name="Richardson P."/>
        </authorList>
    </citation>
    <scope>NUCLEOTIDE SEQUENCE [LARGE SCALE GENOMIC DNA]</scope>
    <source>
        <strain evidence="3">DSM 13941 / HLO8</strain>
    </source>
</reference>
<dbReference type="CDD" id="cd07432">
    <property type="entry name" value="PHP_HisPPase"/>
    <property type="match status" value="1"/>
</dbReference>
<dbReference type="InterPro" id="IPR016195">
    <property type="entry name" value="Pol/histidinol_Pase-like"/>
</dbReference>
<dbReference type="NCBIfam" id="NF038032">
    <property type="entry name" value="CehA_McbA_metalo"/>
    <property type="match status" value="1"/>
</dbReference>
<dbReference type="KEGG" id="rca:Rcas_0825"/>